<dbReference type="Proteomes" id="UP000094291">
    <property type="component" value="Unassembled WGS sequence"/>
</dbReference>
<dbReference type="InterPro" id="IPR003695">
    <property type="entry name" value="Ppx_GppA_N"/>
</dbReference>
<gene>
    <name evidence="4" type="ORF">BFW38_00245</name>
</gene>
<dbReference type="Gene3D" id="3.30.420.40">
    <property type="match status" value="1"/>
</dbReference>
<feature type="domain" description="Ppx/GppA phosphatase N-terminal" evidence="2">
    <location>
        <begin position="33"/>
        <end position="308"/>
    </location>
</feature>
<keyword evidence="1" id="KW-0378">Hydrolase</keyword>
<dbReference type="GO" id="GO:0004309">
    <property type="term" value="F:exopolyphosphatase activity"/>
    <property type="evidence" value="ECO:0007669"/>
    <property type="project" value="TreeGrafter"/>
</dbReference>
<dbReference type="SUPFAM" id="SSF109604">
    <property type="entry name" value="HD-domain/PDEase-like"/>
    <property type="match status" value="1"/>
</dbReference>
<evidence type="ECO:0000259" key="2">
    <source>
        <dbReference type="Pfam" id="PF02541"/>
    </source>
</evidence>
<dbReference type="RefSeq" id="WP_068996592.1">
    <property type="nucleotide sequence ID" value="NZ_MDTQ01000001.1"/>
</dbReference>
<organism evidence="4 5">
    <name type="scientific">Terasakiispira papahanaumokuakeensis</name>
    <dbReference type="NCBI Taxonomy" id="197479"/>
    <lineage>
        <taxon>Bacteria</taxon>
        <taxon>Pseudomonadati</taxon>
        <taxon>Pseudomonadota</taxon>
        <taxon>Gammaproteobacteria</taxon>
        <taxon>Oceanospirillales</taxon>
        <taxon>Terasakiispira</taxon>
    </lineage>
</organism>
<dbReference type="FunFam" id="3.30.420.40:FF:000023">
    <property type="entry name" value="Guanosine-5'-triphosphate,3'-diphosphate pyrophosphatase"/>
    <property type="match status" value="1"/>
</dbReference>
<keyword evidence="5" id="KW-1185">Reference proteome</keyword>
<dbReference type="OrthoDB" id="9793035at2"/>
<dbReference type="InterPro" id="IPR030673">
    <property type="entry name" value="PyroPPase_GppA_Ppx"/>
</dbReference>
<dbReference type="Pfam" id="PF21447">
    <property type="entry name" value="Ppx-GppA_III"/>
    <property type="match status" value="1"/>
</dbReference>
<dbReference type="PANTHER" id="PTHR30005:SF14">
    <property type="entry name" value="EXOPOLYPHOSPHATASE"/>
    <property type="match status" value="1"/>
</dbReference>
<proteinExistence type="predicted"/>
<dbReference type="CDD" id="cd24053">
    <property type="entry name" value="ASKHA_NBD_EcPPX-GppA-like"/>
    <property type="match status" value="1"/>
</dbReference>
<dbReference type="Pfam" id="PF02541">
    <property type="entry name" value="Ppx-GppA"/>
    <property type="match status" value="1"/>
</dbReference>
<feature type="domain" description="Ppx/GppA phosphatase C-terminal" evidence="3">
    <location>
        <begin position="316"/>
        <end position="490"/>
    </location>
</feature>
<dbReference type="FunFam" id="3.30.420.150:FF:000001">
    <property type="entry name" value="Guanosine-5'-triphosphate,3'-diphosphate pyrophosphatase"/>
    <property type="match status" value="1"/>
</dbReference>
<dbReference type="Gene3D" id="3.30.420.150">
    <property type="entry name" value="Exopolyphosphatase. Domain 2"/>
    <property type="match status" value="1"/>
</dbReference>
<dbReference type="STRING" id="197479.BFW38_00245"/>
<protein>
    <submittedName>
        <fullName evidence="4">Uncharacterized protein</fullName>
    </submittedName>
</protein>
<dbReference type="Gene3D" id="1.10.3210.10">
    <property type="entry name" value="Hypothetical protein af1432"/>
    <property type="match status" value="1"/>
</dbReference>
<comment type="caution">
    <text evidence="4">The sequence shown here is derived from an EMBL/GenBank/DDBJ whole genome shotgun (WGS) entry which is preliminary data.</text>
</comment>
<evidence type="ECO:0000313" key="4">
    <source>
        <dbReference type="EMBL" id="ODC02208.1"/>
    </source>
</evidence>
<accession>A0A1E2V5F2</accession>
<name>A0A1E2V5F2_9GAMM</name>
<dbReference type="EMBL" id="MDTQ01000001">
    <property type="protein sequence ID" value="ODC02208.1"/>
    <property type="molecule type" value="Genomic_DNA"/>
</dbReference>
<dbReference type="SUPFAM" id="SSF53067">
    <property type="entry name" value="Actin-like ATPase domain"/>
    <property type="match status" value="2"/>
</dbReference>
<dbReference type="GO" id="GO:0006798">
    <property type="term" value="P:polyphosphate catabolic process"/>
    <property type="evidence" value="ECO:0007669"/>
    <property type="project" value="TreeGrafter"/>
</dbReference>
<dbReference type="PIRSF" id="PIRSF001267">
    <property type="entry name" value="Pyrophosphatase_GppA_Ppx"/>
    <property type="match status" value="1"/>
</dbReference>
<evidence type="ECO:0000259" key="3">
    <source>
        <dbReference type="Pfam" id="PF21447"/>
    </source>
</evidence>
<reference evidence="4 5" key="1">
    <citation type="submission" date="2016-08" db="EMBL/GenBank/DDBJ databases">
        <authorList>
            <person name="Seilhamer J.J."/>
        </authorList>
    </citation>
    <scope>NUCLEOTIDE SEQUENCE [LARGE SCALE GENOMIC DNA]</scope>
    <source>
        <strain evidence="4 5">PH27A</strain>
    </source>
</reference>
<dbReference type="InterPro" id="IPR043129">
    <property type="entry name" value="ATPase_NBD"/>
</dbReference>
<dbReference type="AlphaFoldDB" id="A0A1E2V5F2"/>
<dbReference type="PANTHER" id="PTHR30005">
    <property type="entry name" value="EXOPOLYPHOSPHATASE"/>
    <property type="match status" value="1"/>
</dbReference>
<dbReference type="InterPro" id="IPR050273">
    <property type="entry name" value="GppA/Ppx_hydrolase"/>
</dbReference>
<evidence type="ECO:0000256" key="1">
    <source>
        <dbReference type="ARBA" id="ARBA00022801"/>
    </source>
</evidence>
<evidence type="ECO:0000313" key="5">
    <source>
        <dbReference type="Proteomes" id="UP000094291"/>
    </source>
</evidence>
<dbReference type="InterPro" id="IPR048950">
    <property type="entry name" value="Ppx_GppA_C"/>
</dbReference>
<sequence length="503" mass="56250">MSDTPPASPHSDGALMAAVDLGSNSFHLQLARQSQNEIRLIEHLGEKVQLAAGLNEEHYLSEDAQQRGLDCLRRFAPFLTGLAPEHIRVVGTNALRAAHNRDEFARRAEEVLGVPLEIIAGREEARLIYLGAAHTNPATEGPILIADIGGGSTEFVIGEHFEPRLMESLHMGCVSYTERFFPDGEATARRYEEARLAALGELQNIRKTYQRHGWTKAMGSSGTIKTVANIIGQGQPEIITRDGLMKLEKQLLKQKNAQCWIGKGMKPDRARVMPAGLAILSAIFEALKIESMHYSSGALREGLLYEMLGDPSELDVRERTIKALAERYGVDNEQAQHVRLAALQGFDQVKTAWGLDESNLRRKLEWAAQLHEIGLAVAHTQYHKHGAYLAQYSDLAGFSQVQQQILSVLIRAHRRKFPVNELSRLSEKQQPSIRALAILLRLAVLLHHSRPETPFLDFQLNVAESQVDIVFPEGWLIDQPLVQADLQQEQRYLKQANIEFTWG</sequence>